<dbReference type="EMBL" id="SGSU01000039">
    <property type="protein sequence ID" value="RZG63707.1"/>
    <property type="molecule type" value="Genomic_DNA"/>
</dbReference>
<evidence type="ECO:0000313" key="2">
    <source>
        <dbReference type="EMBL" id="RZG63707.1"/>
    </source>
</evidence>
<feature type="transmembrane region" description="Helical" evidence="1">
    <location>
        <begin position="56"/>
        <end position="74"/>
    </location>
</feature>
<reference evidence="2 3" key="1">
    <citation type="submission" date="2019-02" db="EMBL/GenBank/DDBJ databases">
        <title>The Batch Genome Submission of Acinetobacter spp. strains.</title>
        <authorList>
            <person name="Qin J."/>
            <person name="Hu Y."/>
            <person name="Ye H."/>
            <person name="Wei L."/>
            <person name="Feng Y."/>
            <person name="Zong Z."/>
        </authorList>
    </citation>
    <scope>NUCLEOTIDE SEQUENCE [LARGE SCALE GENOMIC DNA]</scope>
    <source>
        <strain evidence="2 3">WCHABo060081</strain>
    </source>
</reference>
<gene>
    <name evidence="2" type="ORF">EXE25_18780</name>
</gene>
<dbReference type="Proteomes" id="UP000293483">
    <property type="component" value="Unassembled WGS sequence"/>
</dbReference>
<comment type="caution">
    <text evidence="2">The sequence shown here is derived from an EMBL/GenBank/DDBJ whole genome shotgun (WGS) entry which is preliminary data.</text>
</comment>
<dbReference type="RefSeq" id="WP_130148884.1">
    <property type="nucleotide sequence ID" value="NZ_SGSU01000039.1"/>
</dbReference>
<name>A0A4Q7AP07_9GAMM</name>
<protein>
    <recommendedName>
        <fullName evidence="4">DUF2523 domain-containing protein</fullName>
    </recommendedName>
</protein>
<keyword evidence="1" id="KW-1133">Transmembrane helix</keyword>
<feature type="transmembrane region" description="Helical" evidence="1">
    <location>
        <begin position="81"/>
        <end position="99"/>
    </location>
</feature>
<keyword evidence="1" id="KW-0812">Transmembrane</keyword>
<dbReference type="AlphaFoldDB" id="A0A4Q7AP07"/>
<feature type="transmembrane region" description="Helical" evidence="1">
    <location>
        <begin position="21"/>
        <end position="41"/>
    </location>
</feature>
<organism evidence="2 3">
    <name type="scientific">Acinetobacter bouvetii</name>
    <dbReference type="NCBI Taxonomy" id="202951"/>
    <lineage>
        <taxon>Bacteria</taxon>
        <taxon>Pseudomonadati</taxon>
        <taxon>Pseudomonadota</taxon>
        <taxon>Gammaproteobacteria</taxon>
        <taxon>Moraxellales</taxon>
        <taxon>Moraxellaceae</taxon>
        <taxon>Acinetobacter</taxon>
    </lineage>
</organism>
<proteinExistence type="predicted"/>
<evidence type="ECO:0000313" key="3">
    <source>
        <dbReference type="Proteomes" id="UP000293483"/>
    </source>
</evidence>
<evidence type="ECO:0000256" key="1">
    <source>
        <dbReference type="SAM" id="Phobius"/>
    </source>
</evidence>
<sequence length="112" mass="12702">MFKKLYDVLKMILVQFSETSYMRLVTAFAVIIPLVLTMYSYLDQVIFDTKSSLENIASYSANGFPIGSYFLAYLGVAKFDVFLTTIFFYVTTAIVWSFTTDLQPALVAGKKK</sequence>
<keyword evidence="1" id="KW-0472">Membrane</keyword>
<evidence type="ECO:0008006" key="4">
    <source>
        <dbReference type="Google" id="ProtNLM"/>
    </source>
</evidence>
<accession>A0A4Q7AP07</accession>